<name>A0A1F6DL12_9BACT</name>
<evidence type="ECO:0000259" key="3">
    <source>
        <dbReference type="SMART" id="SM00937"/>
    </source>
</evidence>
<dbReference type="Gene3D" id="3.30.160.20">
    <property type="match status" value="1"/>
</dbReference>
<dbReference type="AlphaFoldDB" id="A0A1F6DL12"/>
<gene>
    <name evidence="4" type="ORF">A3C87_01755</name>
</gene>
<dbReference type="Gene3D" id="1.20.58.410">
    <property type="entry name" value="Release factor"/>
    <property type="match status" value="1"/>
</dbReference>
<sequence length="296" mass="33476">MNEQESNDRVAQIEHAMNLPEFWQDPKAAQEMIKELQSLKDAQEGKEQYDRFNAVLSIVAGAGGADAEDFARMLVEMYGRYADNHNYSVTRIHENENDHGGYRNITMLVEGKNAYGNLKYEAGVHRLVRISPFNANDKRQTSFVLVEVSPEFKDAATGTLPEDELEISFAKAGGAGGQNVNKRETAVRIVHIPTNISVHVSTERSQHQNKERGLALLAGKVYAFKEEQRKREMQGLTVDRTMKIEWGNQIRSYVQHPYKMVKDHRTGHETNNVDAVLNGNIDDFIEAMKNNPTITT</sequence>
<dbReference type="Pfam" id="PF03462">
    <property type="entry name" value="PCRF"/>
    <property type="match status" value="1"/>
</dbReference>
<evidence type="ECO:0000256" key="2">
    <source>
        <dbReference type="ARBA" id="ARBA00022481"/>
    </source>
</evidence>
<protein>
    <recommendedName>
        <fullName evidence="3">Peptide chain release factor domain-containing protein</fullName>
    </recommendedName>
</protein>
<dbReference type="Pfam" id="PF00472">
    <property type="entry name" value="RF-1"/>
    <property type="match status" value="1"/>
</dbReference>
<dbReference type="SUPFAM" id="SSF75620">
    <property type="entry name" value="Release factor"/>
    <property type="match status" value="1"/>
</dbReference>
<keyword evidence="2" id="KW-0488">Methylation</keyword>
<evidence type="ECO:0000256" key="1">
    <source>
        <dbReference type="ARBA" id="ARBA00010835"/>
    </source>
</evidence>
<comment type="similarity">
    <text evidence="1">Belongs to the prokaryotic/mitochondrial release factor family.</text>
</comment>
<proteinExistence type="inferred from homology"/>
<reference evidence="4 5" key="1">
    <citation type="journal article" date="2016" name="Nat. Commun.">
        <title>Thousands of microbial genomes shed light on interconnected biogeochemical processes in an aquifer system.</title>
        <authorList>
            <person name="Anantharaman K."/>
            <person name="Brown C.T."/>
            <person name="Hug L.A."/>
            <person name="Sharon I."/>
            <person name="Castelle C.J."/>
            <person name="Probst A.J."/>
            <person name="Thomas B.C."/>
            <person name="Singh A."/>
            <person name="Wilkins M.J."/>
            <person name="Karaoz U."/>
            <person name="Brodie E.L."/>
            <person name="Williams K.H."/>
            <person name="Hubbard S.S."/>
            <person name="Banfield J.F."/>
        </authorList>
    </citation>
    <scope>NUCLEOTIDE SEQUENCE [LARGE SCALE GENOMIC DNA]</scope>
</reference>
<dbReference type="EMBL" id="MFLE01000010">
    <property type="protein sequence ID" value="OGG62118.1"/>
    <property type="molecule type" value="Genomic_DNA"/>
</dbReference>
<evidence type="ECO:0000313" key="4">
    <source>
        <dbReference type="EMBL" id="OGG62118.1"/>
    </source>
</evidence>
<dbReference type="GO" id="GO:0005737">
    <property type="term" value="C:cytoplasm"/>
    <property type="evidence" value="ECO:0007669"/>
    <property type="project" value="UniProtKB-ARBA"/>
</dbReference>
<dbReference type="SMART" id="SM00937">
    <property type="entry name" value="PCRF"/>
    <property type="match status" value="1"/>
</dbReference>
<accession>A0A1F6DL12</accession>
<dbReference type="Proteomes" id="UP000176511">
    <property type="component" value="Unassembled WGS sequence"/>
</dbReference>
<feature type="domain" description="Peptide chain release factor" evidence="3">
    <location>
        <begin position="21"/>
        <end position="121"/>
    </location>
</feature>
<dbReference type="GO" id="GO:0003747">
    <property type="term" value="F:translation release factor activity"/>
    <property type="evidence" value="ECO:0007669"/>
    <property type="project" value="InterPro"/>
</dbReference>
<dbReference type="STRING" id="1798491.A3C87_01755"/>
<dbReference type="InterPro" id="IPR045853">
    <property type="entry name" value="Pep_chain_release_fac_I_sf"/>
</dbReference>
<dbReference type="PANTHER" id="PTHR43116">
    <property type="entry name" value="PEPTIDE CHAIN RELEASE FACTOR 2"/>
    <property type="match status" value="1"/>
</dbReference>
<organism evidence="4 5">
    <name type="scientific">Candidatus Kaiserbacteria bacterium RIFCSPHIGHO2_02_FULL_49_34</name>
    <dbReference type="NCBI Taxonomy" id="1798491"/>
    <lineage>
        <taxon>Bacteria</taxon>
        <taxon>Candidatus Kaiseribacteriota</taxon>
    </lineage>
</organism>
<dbReference type="PANTHER" id="PTHR43116:SF3">
    <property type="entry name" value="CLASS I PEPTIDE CHAIN RELEASE FACTOR"/>
    <property type="match status" value="1"/>
</dbReference>
<dbReference type="Gene3D" id="3.30.70.1660">
    <property type="match status" value="1"/>
</dbReference>
<dbReference type="InterPro" id="IPR000352">
    <property type="entry name" value="Pep_chain_release_fac_I"/>
</dbReference>
<dbReference type="InterPro" id="IPR005139">
    <property type="entry name" value="PCRF"/>
</dbReference>
<evidence type="ECO:0000313" key="5">
    <source>
        <dbReference type="Proteomes" id="UP000176511"/>
    </source>
</evidence>
<comment type="caution">
    <text evidence="4">The sequence shown here is derived from an EMBL/GenBank/DDBJ whole genome shotgun (WGS) entry which is preliminary data.</text>
</comment>